<evidence type="ECO:0000256" key="9">
    <source>
        <dbReference type="ARBA" id="ARBA00022801"/>
    </source>
</evidence>
<keyword evidence="12" id="KW-0325">Glycoprotein</keyword>
<comment type="caution">
    <text evidence="22">The sequence shown here is derived from an EMBL/GenBank/DDBJ whole genome shotgun (WGS) entry which is preliminary data.</text>
</comment>
<keyword evidence="8 20" id="KW-0732">Signal</keyword>
<evidence type="ECO:0000256" key="19">
    <source>
        <dbReference type="PIRSR" id="PIRSR037299-2"/>
    </source>
</evidence>
<dbReference type="PIRSF" id="PIRSF037299">
    <property type="entry name" value="Glycosidase_CRH1_prd"/>
    <property type="match status" value="1"/>
</dbReference>
<evidence type="ECO:0000256" key="16">
    <source>
        <dbReference type="ARBA" id="ARBA00038074"/>
    </source>
</evidence>
<organism evidence="22 23">
    <name type="scientific">Lasiosphaeria hispida</name>
    <dbReference type="NCBI Taxonomy" id="260671"/>
    <lineage>
        <taxon>Eukaryota</taxon>
        <taxon>Fungi</taxon>
        <taxon>Dikarya</taxon>
        <taxon>Ascomycota</taxon>
        <taxon>Pezizomycotina</taxon>
        <taxon>Sordariomycetes</taxon>
        <taxon>Sordariomycetidae</taxon>
        <taxon>Sordariales</taxon>
        <taxon>Lasiosphaeriaceae</taxon>
        <taxon>Lasiosphaeria</taxon>
    </lineage>
</organism>
<comment type="catalytic activity">
    <reaction evidence="1">
        <text>Random endo-hydrolysis of N-acetyl-beta-D-glucosaminide (1-&gt;4)-beta-linkages in chitin and chitodextrins.</text>
        <dbReference type="EC" id="3.2.1.14"/>
    </reaction>
</comment>
<evidence type="ECO:0000259" key="21">
    <source>
        <dbReference type="PROSITE" id="PS51762"/>
    </source>
</evidence>
<dbReference type="GO" id="GO:0098552">
    <property type="term" value="C:side of membrane"/>
    <property type="evidence" value="ECO:0007669"/>
    <property type="project" value="UniProtKB-KW"/>
</dbReference>
<dbReference type="PANTHER" id="PTHR10963">
    <property type="entry name" value="GLYCOSYL HYDROLASE-RELATED"/>
    <property type="match status" value="1"/>
</dbReference>
<evidence type="ECO:0000256" key="6">
    <source>
        <dbReference type="ARBA" id="ARBA00022676"/>
    </source>
</evidence>
<dbReference type="GO" id="GO:0016757">
    <property type="term" value="F:glycosyltransferase activity"/>
    <property type="evidence" value="ECO:0007669"/>
    <property type="project" value="UniProtKB-KW"/>
</dbReference>
<protein>
    <recommendedName>
        <fullName evidence="4">chitinase</fullName>
        <ecNumber evidence="4">3.2.1.14</ecNumber>
    </recommendedName>
</protein>
<evidence type="ECO:0000256" key="13">
    <source>
        <dbReference type="ARBA" id="ARBA00023288"/>
    </source>
</evidence>
<dbReference type="SUPFAM" id="SSF49899">
    <property type="entry name" value="Concanavalin A-like lectins/glucanases"/>
    <property type="match status" value="1"/>
</dbReference>
<accession>A0AAJ0HSB2</accession>
<evidence type="ECO:0000256" key="11">
    <source>
        <dbReference type="ARBA" id="ARBA00023157"/>
    </source>
</evidence>
<keyword evidence="9" id="KW-0378">Hydrolase</keyword>
<reference evidence="22" key="2">
    <citation type="submission" date="2023-06" db="EMBL/GenBank/DDBJ databases">
        <authorList>
            <consortium name="Lawrence Berkeley National Laboratory"/>
            <person name="Haridas S."/>
            <person name="Hensen N."/>
            <person name="Bonometti L."/>
            <person name="Westerberg I."/>
            <person name="Brannstrom I.O."/>
            <person name="Guillou S."/>
            <person name="Cros-Aarteil S."/>
            <person name="Calhoun S."/>
            <person name="Kuo A."/>
            <person name="Mondo S."/>
            <person name="Pangilinan J."/>
            <person name="Riley R."/>
            <person name="Labutti K."/>
            <person name="Andreopoulos B."/>
            <person name="Lipzen A."/>
            <person name="Chen C."/>
            <person name="Yanf M."/>
            <person name="Daum C."/>
            <person name="Ng V."/>
            <person name="Clum A."/>
            <person name="Steindorff A."/>
            <person name="Ohm R."/>
            <person name="Martin F."/>
            <person name="Silar P."/>
            <person name="Natvig D."/>
            <person name="Lalanne C."/>
            <person name="Gautier V."/>
            <person name="Ament-Velasquez S.L."/>
            <person name="Kruys A."/>
            <person name="Hutchinson M.I."/>
            <person name="Powell A.J."/>
            <person name="Barry K."/>
            <person name="Miller A.N."/>
            <person name="Grigoriev I.V."/>
            <person name="Debuchy R."/>
            <person name="Gladieux P."/>
            <person name="Thoren M.H."/>
            <person name="Johannesson H."/>
        </authorList>
    </citation>
    <scope>NUCLEOTIDE SEQUENCE</scope>
    <source>
        <strain evidence="22">CBS 955.72</strain>
    </source>
</reference>
<evidence type="ECO:0000256" key="15">
    <source>
        <dbReference type="ARBA" id="ARBA00023316"/>
    </source>
</evidence>
<evidence type="ECO:0000256" key="3">
    <source>
        <dbReference type="ARBA" id="ARBA00004589"/>
    </source>
</evidence>
<keyword evidence="15" id="KW-0961">Cell wall biogenesis/degradation</keyword>
<dbReference type="Gene3D" id="2.60.120.200">
    <property type="match status" value="1"/>
</dbReference>
<evidence type="ECO:0000256" key="14">
    <source>
        <dbReference type="ARBA" id="ARBA00023295"/>
    </source>
</evidence>
<evidence type="ECO:0000256" key="4">
    <source>
        <dbReference type="ARBA" id="ARBA00012729"/>
    </source>
</evidence>
<sequence length="286" mass="31476">MLFPARPSWLGLLASASLVAAQTYTSCNPTEARCPADTGLEAESYTVDFTEGSDYMSWSSLGTGPIAFTPSGAEFTISRRGQSPTLYTNWYFFFGRVEVHLRAAWGTGIVSSVVLESDDLDEIDWEWIGGAVDQVQTNYFGKGNMTTWDRGGKSDMSDNQHTTHNYTIDWTAEAITWYVDGAAVRTLAYENALGGRNYPQTPMRVKLGIWAGGDPGNAPGTIVWAGGETDYSKAPFTMYVERVKVTNNNPASSYAYMDFSGTWGSIMVNAERAVMNVSLMTYNAWF</sequence>
<comment type="function">
    <text evidence="17">Dual chitinase/transglycosylase that plays a role in cell wall architecture. Chitinase and transglycosylase activities are coupled. Required for the polysaccharide cross-linking at the septa and the cell wall. More specifically, transfers chitin to 1,6-beta-glucan in the cell wall.</text>
</comment>
<dbReference type="GO" id="GO:0009277">
    <property type="term" value="C:fungal-type cell wall"/>
    <property type="evidence" value="ECO:0007669"/>
    <property type="project" value="TreeGrafter"/>
</dbReference>
<keyword evidence="7" id="KW-0808">Transferase</keyword>
<dbReference type="InterPro" id="IPR017168">
    <property type="entry name" value="CHR-like"/>
</dbReference>
<name>A0AAJ0HSB2_9PEZI</name>
<keyword evidence="13" id="KW-0449">Lipoprotein</keyword>
<proteinExistence type="inferred from homology"/>
<keyword evidence="23" id="KW-1185">Reference proteome</keyword>
<dbReference type="GO" id="GO:0031505">
    <property type="term" value="P:fungal-type cell wall organization"/>
    <property type="evidence" value="ECO:0007669"/>
    <property type="project" value="TreeGrafter"/>
</dbReference>
<gene>
    <name evidence="22" type="ORF">B0T25DRAFT_515662</name>
</gene>
<feature type="chain" id="PRO_5042497744" description="chitinase" evidence="20">
    <location>
        <begin position="22"/>
        <end position="286"/>
    </location>
</feature>
<dbReference type="AlphaFoldDB" id="A0AAJ0HSB2"/>
<feature type="disulfide bond" evidence="19">
    <location>
        <begin position="27"/>
        <end position="34"/>
    </location>
</feature>
<evidence type="ECO:0000313" key="23">
    <source>
        <dbReference type="Proteomes" id="UP001275084"/>
    </source>
</evidence>
<dbReference type="PROSITE" id="PS51762">
    <property type="entry name" value="GH16_2"/>
    <property type="match status" value="1"/>
</dbReference>
<reference evidence="22" key="1">
    <citation type="journal article" date="2023" name="Mol. Phylogenet. Evol.">
        <title>Genome-scale phylogeny and comparative genomics of the fungal order Sordariales.</title>
        <authorList>
            <person name="Hensen N."/>
            <person name="Bonometti L."/>
            <person name="Westerberg I."/>
            <person name="Brannstrom I.O."/>
            <person name="Guillou S."/>
            <person name="Cros-Aarteil S."/>
            <person name="Calhoun S."/>
            <person name="Haridas S."/>
            <person name="Kuo A."/>
            <person name="Mondo S."/>
            <person name="Pangilinan J."/>
            <person name="Riley R."/>
            <person name="LaButti K."/>
            <person name="Andreopoulos B."/>
            <person name="Lipzen A."/>
            <person name="Chen C."/>
            <person name="Yan M."/>
            <person name="Daum C."/>
            <person name="Ng V."/>
            <person name="Clum A."/>
            <person name="Steindorff A."/>
            <person name="Ohm R.A."/>
            <person name="Martin F."/>
            <person name="Silar P."/>
            <person name="Natvig D.O."/>
            <person name="Lalanne C."/>
            <person name="Gautier V."/>
            <person name="Ament-Velasquez S.L."/>
            <person name="Kruys A."/>
            <person name="Hutchinson M.I."/>
            <person name="Powell A.J."/>
            <person name="Barry K."/>
            <person name="Miller A.N."/>
            <person name="Grigoriev I.V."/>
            <person name="Debuchy R."/>
            <person name="Gladieux P."/>
            <person name="Hiltunen Thoren M."/>
            <person name="Johannesson H."/>
        </authorList>
    </citation>
    <scope>NUCLEOTIDE SEQUENCE</scope>
    <source>
        <strain evidence="22">CBS 955.72</strain>
    </source>
</reference>
<feature type="active site" description="Nucleophile" evidence="18">
    <location>
        <position position="122"/>
    </location>
</feature>
<evidence type="ECO:0000256" key="2">
    <source>
        <dbReference type="ARBA" id="ARBA00004196"/>
    </source>
</evidence>
<evidence type="ECO:0000256" key="5">
    <source>
        <dbReference type="ARBA" id="ARBA00022622"/>
    </source>
</evidence>
<comment type="similarity">
    <text evidence="16">Belongs to the glycosyl hydrolase 16 family. CRH1 subfamily.</text>
</comment>
<dbReference type="CDD" id="cd02183">
    <property type="entry name" value="GH16_fungal_CRH1_transglycosylase"/>
    <property type="match status" value="1"/>
</dbReference>
<evidence type="ECO:0000256" key="1">
    <source>
        <dbReference type="ARBA" id="ARBA00000822"/>
    </source>
</evidence>
<dbReference type="FunFam" id="2.60.120.200:FF:000152">
    <property type="entry name" value="Cell wall glucanase"/>
    <property type="match status" value="1"/>
</dbReference>
<dbReference type="InterPro" id="IPR013320">
    <property type="entry name" value="ConA-like_dom_sf"/>
</dbReference>
<evidence type="ECO:0000256" key="10">
    <source>
        <dbReference type="ARBA" id="ARBA00023136"/>
    </source>
</evidence>
<evidence type="ECO:0000313" key="22">
    <source>
        <dbReference type="EMBL" id="KAK3360346.1"/>
    </source>
</evidence>
<dbReference type="Pfam" id="PF00722">
    <property type="entry name" value="Glyco_hydro_16"/>
    <property type="match status" value="1"/>
</dbReference>
<dbReference type="InterPro" id="IPR000757">
    <property type="entry name" value="Beta-glucanase-like"/>
</dbReference>
<evidence type="ECO:0000256" key="8">
    <source>
        <dbReference type="ARBA" id="ARBA00022729"/>
    </source>
</evidence>
<dbReference type="Proteomes" id="UP001275084">
    <property type="component" value="Unassembled WGS sequence"/>
</dbReference>
<dbReference type="EMBL" id="JAUIQD010000002">
    <property type="protein sequence ID" value="KAK3360346.1"/>
    <property type="molecule type" value="Genomic_DNA"/>
</dbReference>
<keyword evidence="6" id="KW-0328">Glycosyltransferase</keyword>
<evidence type="ECO:0000256" key="20">
    <source>
        <dbReference type="SAM" id="SignalP"/>
    </source>
</evidence>
<keyword evidence="10" id="KW-0472">Membrane</keyword>
<dbReference type="InterPro" id="IPR050546">
    <property type="entry name" value="Glycosyl_Hydrlase_16"/>
</dbReference>
<keyword evidence="5" id="KW-0336">GPI-anchor</keyword>
<comment type="subcellular location">
    <subcellularLocation>
        <location evidence="2">Cell envelope</location>
    </subcellularLocation>
    <subcellularLocation>
        <location evidence="3">Membrane</location>
        <topology evidence="3">Lipid-anchor</topology>
        <topology evidence="3">GPI-anchor</topology>
    </subcellularLocation>
</comment>
<evidence type="ECO:0000256" key="7">
    <source>
        <dbReference type="ARBA" id="ARBA00022679"/>
    </source>
</evidence>
<feature type="domain" description="GH16" evidence="21">
    <location>
        <begin position="23"/>
        <end position="251"/>
    </location>
</feature>
<dbReference type="GO" id="GO:0005975">
    <property type="term" value="P:carbohydrate metabolic process"/>
    <property type="evidence" value="ECO:0007669"/>
    <property type="project" value="InterPro"/>
</dbReference>
<evidence type="ECO:0000256" key="17">
    <source>
        <dbReference type="ARBA" id="ARBA00093308"/>
    </source>
</evidence>
<keyword evidence="14" id="KW-0326">Glycosidase</keyword>
<evidence type="ECO:0000256" key="18">
    <source>
        <dbReference type="PIRSR" id="PIRSR037299-1"/>
    </source>
</evidence>
<feature type="active site" description="Proton donor" evidence="18">
    <location>
        <position position="126"/>
    </location>
</feature>
<feature type="signal peptide" evidence="20">
    <location>
        <begin position="1"/>
        <end position="21"/>
    </location>
</feature>
<keyword evidence="11 19" id="KW-1015">Disulfide bond</keyword>
<dbReference type="EC" id="3.2.1.14" evidence="4"/>
<evidence type="ECO:0000256" key="12">
    <source>
        <dbReference type="ARBA" id="ARBA00023180"/>
    </source>
</evidence>
<dbReference type="GO" id="GO:0008843">
    <property type="term" value="F:endochitinase activity"/>
    <property type="evidence" value="ECO:0007669"/>
    <property type="project" value="UniProtKB-EC"/>
</dbReference>
<dbReference type="PANTHER" id="PTHR10963:SF68">
    <property type="entry name" value="GLYCOSIDASE CRH1-RELATED"/>
    <property type="match status" value="1"/>
</dbReference>